<keyword evidence="4 7" id="KW-0812">Transmembrane</keyword>
<dbReference type="EMBL" id="CP036402">
    <property type="protein sequence ID" value="QBI19311.1"/>
    <property type="molecule type" value="Genomic_DNA"/>
</dbReference>
<dbReference type="FunFam" id="1.10.3720.10:FF:000001">
    <property type="entry name" value="Glycine betaine ABC transporter, permease"/>
    <property type="match status" value="2"/>
</dbReference>
<dbReference type="KEGG" id="erz:ER308_06985"/>
<dbReference type="PANTHER" id="PTHR47737:SF1">
    <property type="entry name" value="GLYCINE BETAINE_PROLINE BETAINE TRANSPORT SYSTEM PERMEASE PROTEIN PROW"/>
    <property type="match status" value="1"/>
</dbReference>
<dbReference type="AlphaFoldDB" id="A0A411YDM9"/>
<dbReference type="PROSITE" id="PS50928">
    <property type="entry name" value="ABC_TM1"/>
    <property type="match status" value="2"/>
</dbReference>
<feature type="transmembrane region" description="Helical" evidence="7">
    <location>
        <begin position="606"/>
        <end position="623"/>
    </location>
</feature>
<dbReference type="GO" id="GO:0015226">
    <property type="term" value="F:carnitine transmembrane transporter activity"/>
    <property type="evidence" value="ECO:0007669"/>
    <property type="project" value="TreeGrafter"/>
</dbReference>
<feature type="transmembrane region" description="Helical" evidence="7">
    <location>
        <begin position="265"/>
        <end position="285"/>
    </location>
</feature>
<dbReference type="GO" id="GO:0031460">
    <property type="term" value="P:glycine betaine transport"/>
    <property type="evidence" value="ECO:0007669"/>
    <property type="project" value="TreeGrafter"/>
</dbReference>
<dbReference type="Proteomes" id="UP000291469">
    <property type="component" value="Chromosome"/>
</dbReference>
<evidence type="ECO:0000256" key="4">
    <source>
        <dbReference type="ARBA" id="ARBA00022692"/>
    </source>
</evidence>
<dbReference type="InterPro" id="IPR035906">
    <property type="entry name" value="MetI-like_sf"/>
</dbReference>
<feature type="transmembrane region" description="Helical" evidence="7">
    <location>
        <begin position="20"/>
        <end position="40"/>
    </location>
</feature>
<feature type="transmembrane region" description="Helical" evidence="7">
    <location>
        <begin position="496"/>
        <end position="522"/>
    </location>
</feature>
<feature type="transmembrane region" description="Helical" evidence="7">
    <location>
        <begin position="331"/>
        <end position="351"/>
    </location>
</feature>
<dbReference type="GO" id="GO:0015871">
    <property type="term" value="P:choline transport"/>
    <property type="evidence" value="ECO:0007669"/>
    <property type="project" value="TreeGrafter"/>
</dbReference>
<feature type="transmembrane region" description="Helical" evidence="7">
    <location>
        <begin position="403"/>
        <end position="421"/>
    </location>
</feature>
<dbReference type="CDD" id="cd06261">
    <property type="entry name" value="TM_PBP2"/>
    <property type="match status" value="2"/>
</dbReference>
<feature type="transmembrane region" description="Helical" evidence="7">
    <location>
        <begin position="457"/>
        <end position="476"/>
    </location>
</feature>
<dbReference type="RefSeq" id="WP_131154308.1">
    <property type="nucleotide sequence ID" value="NZ_CP036402.1"/>
</dbReference>
<feature type="transmembrane region" description="Helical" evidence="7">
    <location>
        <begin position="187"/>
        <end position="213"/>
    </location>
</feature>
<dbReference type="Pfam" id="PF00528">
    <property type="entry name" value="BPD_transp_1"/>
    <property type="match status" value="2"/>
</dbReference>
<feature type="transmembrane region" description="Helical" evidence="7">
    <location>
        <begin position="103"/>
        <end position="130"/>
    </location>
</feature>
<keyword evidence="2 7" id="KW-0813">Transport</keyword>
<dbReference type="GO" id="GO:0005275">
    <property type="term" value="F:amine transmembrane transporter activity"/>
    <property type="evidence" value="ECO:0007669"/>
    <property type="project" value="TreeGrafter"/>
</dbReference>
<evidence type="ECO:0000256" key="3">
    <source>
        <dbReference type="ARBA" id="ARBA00022475"/>
    </source>
</evidence>
<dbReference type="PANTHER" id="PTHR47737">
    <property type="entry name" value="GLYCINE BETAINE/PROLINE BETAINE TRANSPORT SYSTEM PERMEASE PROTEIN PROW"/>
    <property type="match status" value="1"/>
</dbReference>
<evidence type="ECO:0000256" key="6">
    <source>
        <dbReference type="ARBA" id="ARBA00023136"/>
    </source>
</evidence>
<feature type="transmembrane region" description="Helical" evidence="7">
    <location>
        <begin position="574"/>
        <end position="594"/>
    </location>
</feature>
<evidence type="ECO:0000256" key="1">
    <source>
        <dbReference type="ARBA" id="ARBA00004141"/>
    </source>
</evidence>
<feature type="transmembrane region" description="Helical" evidence="7">
    <location>
        <begin position="297"/>
        <end position="319"/>
    </location>
</feature>
<dbReference type="SUPFAM" id="SSF161098">
    <property type="entry name" value="MetI-like"/>
    <property type="match status" value="2"/>
</dbReference>
<evidence type="ECO:0000256" key="2">
    <source>
        <dbReference type="ARBA" id="ARBA00022448"/>
    </source>
</evidence>
<gene>
    <name evidence="9" type="ORF">ER308_06985</name>
</gene>
<dbReference type="OrthoDB" id="9815258at2"/>
<evidence type="ECO:0000256" key="7">
    <source>
        <dbReference type="RuleBase" id="RU363032"/>
    </source>
</evidence>
<evidence type="ECO:0000313" key="10">
    <source>
        <dbReference type="Proteomes" id="UP000291469"/>
    </source>
</evidence>
<name>A0A411YDM9_9ACTN</name>
<dbReference type="InterPro" id="IPR000515">
    <property type="entry name" value="MetI-like"/>
</dbReference>
<reference evidence="9 10" key="1">
    <citation type="submission" date="2019-01" db="EMBL/GenBank/DDBJ databases">
        <title>Egibacter rhizosphaerae EGI 80759T.</title>
        <authorList>
            <person name="Chen D.-D."/>
            <person name="Tian Y."/>
            <person name="Jiao J.-Y."/>
            <person name="Zhang X.-T."/>
            <person name="Zhang Y.-G."/>
            <person name="Zhang Y."/>
            <person name="Xiao M."/>
            <person name="Shu W.-S."/>
            <person name="Li W.-J."/>
        </authorList>
    </citation>
    <scope>NUCLEOTIDE SEQUENCE [LARGE SCALE GENOMIC DNA]</scope>
    <source>
        <strain evidence="9 10">EGI 80759</strain>
    </source>
</reference>
<feature type="transmembrane region" description="Helical" evidence="7">
    <location>
        <begin position="428"/>
        <end position="445"/>
    </location>
</feature>
<evidence type="ECO:0000313" key="9">
    <source>
        <dbReference type="EMBL" id="QBI19311.1"/>
    </source>
</evidence>
<evidence type="ECO:0000256" key="5">
    <source>
        <dbReference type="ARBA" id="ARBA00022989"/>
    </source>
</evidence>
<feature type="domain" description="ABC transmembrane type-1" evidence="8">
    <location>
        <begin position="448"/>
        <end position="627"/>
    </location>
</feature>
<sequence length="647" mass="67589">MSATTDGTTRRVPVGGAANGPLWGGLAVLVLLVLAGLGGFGREFPEIVRIDLVGWVDAVDDWAVANRQEHWLFVSVLGPIARAVALGLAEINGWLDWLGWPGVMIFVAVIAHLAAGWRIAIVTVAALAAIGMIGQWEAAMFTLAQMTVAVAASVAIGVPIGVLAGRVEAVQRVVRPVLDAMQTTPAYVYLVPLIVLFGIGQAPAIIATMIYAIPPVVRLTALGIRTVPSESLEVGTSLGTTGPQLLRTIQLPQAMPSIRVGINQTIMMALAMVVIVALIGGGGLGNEVFSGLRTVDVPAAAVPGVAIVLIAVVLDRITFGAGAIRGRRLPRWAWPAGLLGGLALGLLLGRLPGAATFPFPEAIPLAEWIGVVNDYVQQEWRSATRAFSDFVLIWGLNPLRDDLLLWLPWWAITGLSALAAWRTVGGGLALYAVVAWTIVGAIGLWEPAVDTASQVALATALTVALGLPLGIAGGLWDKAQTALRPVLDTMQTLPAFVYLVPVVVLFQVGRVPGIIASVIYAMPPIVRLTSAGIRQVPEETLEAARATGATRWQLLRTVQLPLAKRSILMGVNQTTMMVLATVIIAGLIGAGALGIEAVDGLTRREVGGGIAAGLAIVLLGILVDRITQALGGGGQEAERQRATMKTA</sequence>
<dbReference type="Gene3D" id="1.10.3720.10">
    <property type="entry name" value="MetI-like"/>
    <property type="match status" value="2"/>
</dbReference>
<proteinExistence type="inferred from homology"/>
<evidence type="ECO:0000259" key="8">
    <source>
        <dbReference type="PROSITE" id="PS50928"/>
    </source>
</evidence>
<feature type="transmembrane region" description="Helical" evidence="7">
    <location>
        <begin position="142"/>
        <end position="167"/>
    </location>
</feature>
<dbReference type="GO" id="GO:0043190">
    <property type="term" value="C:ATP-binding cassette (ABC) transporter complex"/>
    <property type="evidence" value="ECO:0007669"/>
    <property type="project" value="TreeGrafter"/>
</dbReference>
<accession>A0A411YDM9</accession>
<keyword evidence="6 7" id="KW-0472">Membrane</keyword>
<keyword evidence="5 7" id="KW-1133">Transmembrane helix</keyword>
<keyword evidence="10" id="KW-1185">Reference proteome</keyword>
<keyword evidence="3" id="KW-1003">Cell membrane</keyword>
<organism evidence="9 10">
    <name type="scientific">Egibacter rhizosphaerae</name>
    <dbReference type="NCBI Taxonomy" id="1670831"/>
    <lineage>
        <taxon>Bacteria</taxon>
        <taxon>Bacillati</taxon>
        <taxon>Actinomycetota</taxon>
        <taxon>Nitriliruptoria</taxon>
        <taxon>Egibacterales</taxon>
        <taxon>Egibacteraceae</taxon>
        <taxon>Egibacter</taxon>
    </lineage>
</organism>
<comment type="similarity">
    <text evidence="7">Belongs to the binding-protein-dependent transport system permease family.</text>
</comment>
<feature type="domain" description="ABC transmembrane type-1" evidence="8">
    <location>
        <begin position="139"/>
        <end position="318"/>
    </location>
</feature>
<comment type="subcellular location">
    <subcellularLocation>
        <location evidence="7">Cell membrane</location>
        <topology evidence="7">Multi-pass membrane protein</topology>
    </subcellularLocation>
    <subcellularLocation>
        <location evidence="1">Membrane</location>
        <topology evidence="1">Multi-pass membrane protein</topology>
    </subcellularLocation>
</comment>
<feature type="transmembrane region" description="Helical" evidence="7">
    <location>
        <begin position="71"/>
        <end position="91"/>
    </location>
</feature>
<protein>
    <submittedName>
        <fullName evidence="9">ABC transporter permease subunit</fullName>
    </submittedName>
</protein>